<dbReference type="RefSeq" id="WP_285065507.1">
    <property type="nucleotide sequence ID" value="NZ_JASOOE010000004.1"/>
</dbReference>
<dbReference type="Pfam" id="PF13177">
    <property type="entry name" value="DNA_pol3_delta2"/>
    <property type="match status" value="1"/>
</dbReference>
<evidence type="ECO:0000256" key="3">
    <source>
        <dbReference type="ARBA" id="ARBA00022679"/>
    </source>
</evidence>
<dbReference type="InterPro" id="IPR045085">
    <property type="entry name" value="HLD_clamp_pol_III_gamma_tau"/>
</dbReference>
<keyword evidence="12" id="KW-0175">Coiled coil</keyword>
<organism evidence="15 16">
    <name type="scientific">Facklamia hominis</name>
    <dbReference type="NCBI Taxonomy" id="178214"/>
    <lineage>
        <taxon>Bacteria</taxon>
        <taxon>Bacillati</taxon>
        <taxon>Bacillota</taxon>
        <taxon>Bacilli</taxon>
        <taxon>Lactobacillales</taxon>
        <taxon>Aerococcaceae</taxon>
        <taxon>Facklamia</taxon>
    </lineage>
</organism>
<dbReference type="NCBIfam" id="TIGR02397">
    <property type="entry name" value="dnaX_nterm"/>
    <property type="match status" value="1"/>
</dbReference>
<dbReference type="GO" id="GO:0046872">
    <property type="term" value="F:metal ion binding"/>
    <property type="evidence" value="ECO:0007669"/>
    <property type="project" value="UniProtKB-KW"/>
</dbReference>
<dbReference type="InterPro" id="IPR027417">
    <property type="entry name" value="P-loop_NTPase"/>
</dbReference>
<dbReference type="InterPro" id="IPR001270">
    <property type="entry name" value="ClpA/B"/>
</dbReference>
<dbReference type="GO" id="GO:0005524">
    <property type="term" value="F:ATP binding"/>
    <property type="evidence" value="ECO:0007669"/>
    <property type="project" value="UniProtKB-KW"/>
</dbReference>
<evidence type="ECO:0000256" key="11">
    <source>
        <dbReference type="ARBA" id="ARBA00049244"/>
    </source>
</evidence>
<protein>
    <recommendedName>
        <fullName evidence="2">DNA-directed DNA polymerase</fullName>
        <ecNumber evidence="2">2.7.7.7</ecNumber>
    </recommendedName>
</protein>
<dbReference type="InterPro" id="IPR008921">
    <property type="entry name" value="DNA_pol3_clamp-load_cplx_C"/>
</dbReference>
<dbReference type="AlphaFoldDB" id="A0AAJ1Q3H6"/>
<keyword evidence="5" id="KW-0235">DNA replication</keyword>
<dbReference type="EC" id="2.7.7.7" evidence="2"/>
<dbReference type="GO" id="GO:0003887">
    <property type="term" value="F:DNA-directed DNA polymerase activity"/>
    <property type="evidence" value="ECO:0007669"/>
    <property type="project" value="UniProtKB-KW"/>
</dbReference>
<feature type="region of interest" description="Disordered" evidence="13">
    <location>
        <begin position="406"/>
        <end position="431"/>
    </location>
</feature>
<evidence type="ECO:0000313" key="16">
    <source>
        <dbReference type="Proteomes" id="UP001229251"/>
    </source>
</evidence>
<dbReference type="NCBIfam" id="NF004046">
    <property type="entry name" value="PRK05563.1"/>
    <property type="match status" value="1"/>
</dbReference>
<dbReference type="InterPro" id="IPR022754">
    <property type="entry name" value="DNA_pol_III_gamma-3"/>
</dbReference>
<comment type="similarity">
    <text evidence="1">Belongs to the DnaX/STICHEL family.</text>
</comment>
<dbReference type="Proteomes" id="UP001229251">
    <property type="component" value="Unassembled WGS sequence"/>
</dbReference>
<dbReference type="PRINTS" id="PR00300">
    <property type="entry name" value="CLPPROTEASEA"/>
</dbReference>
<keyword evidence="3 15" id="KW-0808">Transferase</keyword>
<keyword evidence="7" id="KW-0547">Nucleotide-binding</keyword>
<evidence type="ECO:0000259" key="14">
    <source>
        <dbReference type="SMART" id="SM00382"/>
    </source>
</evidence>
<sequence>MTYQALYRVWRPQTFDELVGQTMIAQTLKNAISHDQMSHAYLFAGPRGTGKTSAAKILAKAVNCPNAVDGNPCNECELCQAITRGQVSDVVEIDAASNNGVDEIRDLRDKVRYAPTVVKNKVYIIDEVHMLTTGAFNALLKTLEEPPSHVLFVLATTEPHKIPATILSRTQRFDFQRIKDTDLIAHMSEILKFENRSYDDEALALIARCAKGGMRDALSLLDQALSFSQERLDLETALSVTGSFSQQLYCQYIEAVFAKESGQALAILAKALSQGKQANRFIEDLILFVRDLLLSQFTQVNYSLLNDQELATMNQKIPADFYHFLIAGLNQALDQMRFSSQAEVYVEVMTLRLSRSDWRQDSMAQSMSHPVQDDSSELAQMEEELAGLQAQVQSQQKLIDQLLQQERVPRKSEPSLTQQEEKSARLHPRQRPGFAQEAYQLDLNAIYQVLNQATLVDIQAVKKIWSNLLEALPPLERVKLVNSQPLAAGPDHLLVALGQAGQVHLVQADEHLLSLLQYELTQLLNKTIQLVWIAKDDWQGVRADYKLLFDRNGGQPVQLNVTEGQSARVLEEDEEEPMASADNSLFSIELDTDSDSANLEEASQEDPLVDKALELFGQDHVRIYPDR</sequence>
<dbReference type="FunFam" id="3.40.50.300:FF:000014">
    <property type="entry name" value="DNA polymerase III subunit gamma/tau"/>
    <property type="match status" value="1"/>
</dbReference>
<keyword evidence="10" id="KW-0239">DNA-directed DNA polymerase</keyword>
<dbReference type="InterPro" id="IPR012763">
    <property type="entry name" value="DNA_pol_III_sug/sutau_N"/>
</dbReference>
<proteinExistence type="inferred from homology"/>
<evidence type="ECO:0000256" key="12">
    <source>
        <dbReference type="SAM" id="Coils"/>
    </source>
</evidence>
<dbReference type="CDD" id="cd00009">
    <property type="entry name" value="AAA"/>
    <property type="match status" value="1"/>
</dbReference>
<keyword evidence="6" id="KW-0479">Metal-binding</keyword>
<evidence type="ECO:0000256" key="2">
    <source>
        <dbReference type="ARBA" id="ARBA00012417"/>
    </source>
</evidence>
<dbReference type="GO" id="GO:0009360">
    <property type="term" value="C:DNA polymerase III complex"/>
    <property type="evidence" value="ECO:0007669"/>
    <property type="project" value="InterPro"/>
</dbReference>
<evidence type="ECO:0000256" key="4">
    <source>
        <dbReference type="ARBA" id="ARBA00022695"/>
    </source>
</evidence>
<feature type="domain" description="AAA+ ATPase" evidence="14">
    <location>
        <begin position="37"/>
        <end position="179"/>
    </location>
</feature>
<comment type="catalytic activity">
    <reaction evidence="11">
        <text>DNA(n) + a 2'-deoxyribonucleoside 5'-triphosphate = DNA(n+1) + diphosphate</text>
        <dbReference type="Rhea" id="RHEA:22508"/>
        <dbReference type="Rhea" id="RHEA-COMP:17339"/>
        <dbReference type="Rhea" id="RHEA-COMP:17340"/>
        <dbReference type="ChEBI" id="CHEBI:33019"/>
        <dbReference type="ChEBI" id="CHEBI:61560"/>
        <dbReference type="ChEBI" id="CHEBI:173112"/>
        <dbReference type="EC" id="2.7.7.7"/>
    </reaction>
</comment>
<evidence type="ECO:0000313" key="15">
    <source>
        <dbReference type="EMBL" id="MDK7186967.1"/>
    </source>
</evidence>
<dbReference type="PANTHER" id="PTHR11669:SF0">
    <property type="entry name" value="PROTEIN STICHEL-LIKE 2"/>
    <property type="match status" value="1"/>
</dbReference>
<feature type="compositionally biased region" description="Basic and acidic residues" evidence="13">
    <location>
        <begin position="407"/>
        <end position="424"/>
    </location>
</feature>
<comment type="caution">
    <text evidence="15">The sequence shown here is derived from an EMBL/GenBank/DDBJ whole genome shotgun (WGS) entry which is preliminary data.</text>
</comment>
<dbReference type="Gene3D" id="1.10.8.60">
    <property type="match status" value="1"/>
</dbReference>
<dbReference type="Gene3D" id="1.20.272.10">
    <property type="match status" value="1"/>
</dbReference>
<reference evidence="15" key="1">
    <citation type="submission" date="2023-05" db="EMBL/GenBank/DDBJ databases">
        <title>Cataloging the Phylogenetic Diversity of Human Bladder Bacteria.</title>
        <authorList>
            <person name="Du J."/>
        </authorList>
    </citation>
    <scope>NUCLEOTIDE SEQUENCE</scope>
    <source>
        <strain evidence="15">UMB1231</strain>
    </source>
</reference>
<evidence type="ECO:0000256" key="13">
    <source>
        <dbReference type="SAM" id="MobiDB-lite"/>
    </source>
</evidence>
<dbReference type="SMART" id="SM00382">
    <property type="entry name" value="AAA"/>
    <property type="match status" value="1"/>
</dbReference>
<evidence type="ECO:0000256" key="10">
    <source>
        <dbReference type="ARBA" id="ARBA00022932"/>
    </source>
</evidence>
<name>A0AAJ1Q3H6_9LACT</name>
<keyword evidence="8" id="KW-0862">Zinc</keyword>
<evidence type="ECO:0000256" key="7">
    <source>
        <dbReference type="ARBA" id="ARBA00022741"/>
    </source>
</evidence>
<dbReference type="Pfam" id="PF12169">
    <property type="entry name" value="DNA_pol3_gamma3"/>
    <property type="match status" value="1"/>
</dbReference>
<dbReference type="Gene3D" id="3.40.50.300">
    <property type="entry name" value="P-loop containing nucleotide triphosphate hydrolases"/>
    <property type="match status" value="1"/>
</dbReference>
<keyword evidence="9" id="KW-0067">ATP-binding</keyword>
<dbReference type="FunFam" id="1.10.8.60:FF:000013">
    <property type="entry name" value="DNA polymerase III subunit gamma/tau"/>
    <property type="match status" value="1"/>
</dbReference>
<dbReference type="PANTHER" id="PTHR11669">
    <property type="entry name" value="REPLICATION FACTOR C / DNA POLYMERASE III GAMMA-TAU SUBUNIT"/>
    <property type="match status" value="1"/>
</dbReference>
<evidence type="ECO:0000256" key="9">
    <source>
        <dbReference type="ARBA" id="ARBA00022840"/>
    </source>
</evidence>
<dbReference type="GO" id="GO:0003677">
    <property type="term" value="F:DNA binding"/>
    <property type="evidence" value="ECO:0007669"/>
    <property type="project" value="InterPro"/>
</dbReference>
<evidence type="ECO:0000256" key="5">
    <source>
        <dbReference type="ARBA" id="ARBA00022705"/>
    </source>
</evidence>
<accession>A0AAJ1Q3H6</accession>
<evidence type="ECO:0000256" key="8">
    <source>
        <dbReference type="ARBA" id="ARBA00022833"/>
    </source>
</evidence>
<dbReference type="SUPFAM" id="SSF52540">
    <property type="entry name" value="P-loop containing nucleoside triphosphate hydrolases"/>
    <property type="match status" value="1"/>
</dbReference>
<gene>
    <name evidence="15" type="primary">dnaX</name>
    <name evidence="15" type="ORF">QP433_03130</name>
</gene>
<feature type="coiled-coil region" evidence="12">
    <location>
        <begin position="371"/>
        <end position="405"/>
    </location>
</feature>
<dbReference type="InterPro" id="IPR003593">
    <property type="entry name" value="AAA+_ATPase"/>
</dbReference>
<evidence type="ECO:0000256" key="1">
    <source>
        <dbReference type="ARBA" id="ARBA00006360"/>
    </source>
</evidence>
<dbReference type="SUPFAM" id="SSF48019">
    <property type="entry name" value="post-AAA+ oligomerization domain-like"/>
    <property type="match status" value="1"/>
</dbReference>
<dbReference type="EMBL" id="JASOOE010000004">
    <property type="protein sequence ID" value="MDK7186967.1"/>
    <property type="molecule type" value="Genomic_DNA"/>
</dbReference>
<keyword evidence="4 15" id="KW-0548">Nucleotidyltransferase</keyword>
<dbReference type="InterPro" id="IPR050238">
    <property type="entry name" value="DNA_Rep/Repair_Clamp_Loader"/>
</dbReference>
<dbReference type="CDD" id="cd18137">
    <property type="entry name" value="HLD_clamp_pol_III_gamma_tau"/>
    <property type="match status" value="1"/>
</dbReference>
<evidence type="ECO:0000256" key="6">
    <source>
        <dbReference type="ARBA" id="ARBA00022723"/>
    </source>
</evidence>
<dbReference type="Pfam" id="PF22608">
    <property type="entry name" value="DNAX_ATPase_lid"/>
    <property type="match status" value="1"/>
</dbReference>
<dbReference type="GO" id="GO:0006261">
    <property type="term" value="P:DNA-templated DNA replication"/>
    <property type="evidence" value="ECO:0007669"/>
    <property type="project" value="TreeGrafter"/>
</dbReference>